<feature type="transmembrane region" description="Helical" evidence="1">
    <location>
        <begin position="12"/>
        <end position="34"/>
    </location>
</feature>
<accession>A0A386PSN8</accession>
<reference evidence="3" key="1">
    <citation type="submission" date="2018-08" db="EMBL/GenBank/DDBJ databases">
        <title>Genome of Lactobacillus sp. HBUAS52074.</title>
        <authorList>
            <person name="Guo Z."/>
            <person name="Zhang Z.D."/>
        </authorList>
    </citation>
    <scope>NUCLEOTIDE SEQUENCE [LARGE SCALE GENOMIC DNA]</scope>
    <source>
        <strain evidence="3">HBUAS52074</strain>
    </source>
</reference>
<dbReference type="OrthoDB" id="5056808at2"/>
<proteinExistence type="predicted"/>
<dbReference type="EMBL" id="CP031933">
    <property type="protein sequence ID" value="AYE39061.1"/>
    <property type="molecule type" value="Genomic_DNA"/>
</dbReference>
<keyword evidence="1" id="KW-1133">Transmembrane helix</keyword>
<sequence>MKNKIDKLSIRGWVMPVLFLLIVCSFAIGSSPIYRTNPWVDSNAMLTMGKAMLNGNIPFKDIIDQRGPVLYAIFALGALIRKNSFSGVFLMQVVNVLAIYVLTWKMANNFKFKLIDSKWIALMGPMVLFSTNAFSFSGSPEEFAFTSILYLLLVINRVKQNVENITLKEFFLLGINLSLVFWNKFSMVGAFVGFFIWVAGLLIYKKQFMKLAKVVLISLLGFMTVTILVFIYFAINNAWGDLIQIYFVQNLTSYGKSNQTLLMKLWSLLFLLGQEISEHVVVAGLIVAGWIKAFYNKKSVILEIVLFLSTILFVALQHWINEYYNLVWISFLIVSLLRLTNIKLSNSEDIKKIKLPIQILVVMSLILLPFVNNKDLSKLIIRGEDSSIMHYQYNAQPQFAQIMRSKEKHPKLLMINDLDEGFYLSADTLPTTKYWQKLNMTYEQLPRMYNSFNQDLKNKKVDFVIVRINDQIATDMEGIHNQIPAFVDGHLIYQLFKNYRIEAVSRNNWNDNYVLMYKK</sequence>
<organism evidence="2 3">
    <name type="scientific">Companilactobacillus zhachilii</name>
    <dbReference type="NCBI Taxonomy" id="2304606"/>
    <lineage>
        <taxon>Bacteria</taxon>
        <taxon>Bacillati</taxon>
        <taxon>Bacillota</taxon>
        <taxon>Bacilli</taxon>
        <taxon>Lactobacillales</taxon>
        <taxon>Lactobacillaceae</taxon>
        <taxon>Companilactobacillus</taxon>
    </lineage>
</organism>
<keyword evidence="1" id="KW-0812">Transmembrane</keyword>
<feature type="transmembrane region" description="Helical" evidence="1">
    <location>
        <begin position="323"/>
        <end position="341"/>
    </location>
</feature>
<dbReference type="Proteomes" id="UP000267208">
    <property type="component" value="Chromosome"/>
</dbReference>
<feature type="transmembrane region" description="Helical" evidence="1">
    <location>
        <begin position="300"/>
        <end position="317"/>
    </location>
</feature>
<dbReference type="GO" id="GO:0016740">
    <property type="term" value="F:transferase activity"/>
    <property type="evidence" value="ECO:0007669"/>
    <property type="project" value="UniProtKB-KW"/>
</dbReference>
<evidence type="ECO:0000256" key="1">
    <source>
        <dbReference type="SAM" id="Phobius"/>
    </source>
</evidence>
<feature type="transmembrane region" description="Helical" evidence="1">
    <location>
        <begin position="188"/>
        <end position="204"/>
    </location>
</feature>
<protein>
    <submittedName>
        <fullName evidence="2">Teichoic acid glycosyl transferase</fullName>
    </submittedName>
</protein>
<dbReference type="KEGG" id="lzh:D1B17_10640"/>
<feature type="transmembrane region" description="Helical" evidence="1">
    <location>
        <begin position="89"/>
        <end position="107"/>
    </location>
</feature>
<evidence type="ECO:0000313" key="3">
    <source>
        <dbReference type="Proteomes" id="UP000267208"/>
    </source>
</evidence>
<dbReference type="RefSeq" id="WP_120143285.1">
    <property type="nucleotide sequence ID" value="NZ_CP031933.2"/>
</dbReference>
<evidence type="ECO:0000313" key="2">
    <source>
        <dbReference type="EMBL" id="AYE39061.1"/>
    </source>
</evidence>
<dbReference type="AlphaFoldDB" id="A0A386PSN8"/>
<feature type="transmembrane region" description="Helical" evidence="1">
    <location>
        <begin position="353"/>
        <end position="371"/>
    </location>
</feature>
<keyword evidence="3" id="KW-1185">Reference proteome</keyword>
<keyword evidence="1" id="KW-0472">Membrane</keyword>
<keyword evidence="2" id="KW-0808">Transferase</keyword>
<gene>
    <name evidence="2" type="ORF">D1B17_10640</name>
</gene>
<feature type="transmembrane region" description="Helical" evidence="1">
    <location>
        <begin position="211"/>
        <end position="235"/>
    </location>
</feature>
<name>A0A386PSN8_9LACO</name>